<gene>
    <name evidence="2" type="ORF">HLI28_13885</name>
</gene>
<keyword evidence="2" id="KW-0808">Transferase</keyword>
<keyword evidence="3" id="KW-1185">Reference proteome</keyword>
<dbReference type="PANTHER" id="PTHR21310:SF42">
    <property type="entry name" value="BIFUNCTIONAL AAC_APH"/>
    <property type="match status" value="1"/>
</dbReference>
<protein>
    <submittedName>
        <fullName evidence="2">Aminoglycoside phosphotransferase family protein</fullName>
    </submittedName>
</protein>
<dbReference type="InterPro" id="IPR011009">
    <property type="entry name" value="Kinase-like_dom_sf"/>
</dbReference>
<evidence type="ECO:0000313" key="2">
    <source>
        <dbReference type="EMBL" id="NNU28626.1"/>
    </source>
</evidence>
<dbReference type="CDD" id="cd05155">
    <property type="entry name" value="APH_ChoK_like_1"/>
    <property type="match status" value="1"/>
</dbReference>
<dbReference type="SUPFAM" id="SSF56112">
    <property type="entry name" value="Protein kinase-like (PK-like)"/>
    <property type="match status" value="1"/>
</dbReference>
<sequence length="304" mass="32506">MAAAEIEIDVGLVRALLEAQHPDLADRPLRVAAEGWDNVMVRLGGDLAVRLPRREPAAPLVVHEQESLPWLAARLPVPVPAPVRVGVPSTDPAYPWHWSVVPWFAGHRAADVPRPRRQRLAAPLAAFLDALHAPALDAPVNPVRGVPLTTRDQAVRRRLADPRVGSAARLAAVWEDALAAPLHDGPAVWVHGDPHPGNVVVGDDDGLAAVVDFGDVTSGDPATDLATAWLTFDDAGRAEFRRALAHRYPADDPVWVRARGWAVAMASAMVVDSSAEHAWLPPLGVESLDQVLADASADDAASRH</sequence>
<dbReference type="InterPro" id="IPR002575">
    <property type="entry name" value="Aminoglycoside_PTrfase"/>
</dbReference>
<dbReference type="Gene3D" id="3.90.1200.10">
    <property type="match status" value="1"/>
</dbReference>
<dbReference type="Pfam" id="PF01636">
    <property type="entry name" value="APH"/>
    <property type="match status" value="1"/>
</dbReference>
<evidence type="ECO:0000313" key="3">
    <source>
        <dbReference type="Proteomes" id="UP000557204"/>
    </source>
</evidence>
<dbReference type="GO" id="GO:0016740">
    <property type="term" value="F:transferase activity"/>
    <property type="evidence" value="ECO:0007669"/>
    <property type="project" value="UniProtKB-KW"/>
</dbReference>
<organism evidence="2 3">
    <name type="scientific">Isoptericola sediminis</name>
    <dbReference type="NCBI Taxonomy" id="2733572"/>
    <lineage>
        <taxon>Bacteria</taxon>
        <taxon>Bacillati</taxon>
        <taxon>Actinomycetota</taxon>
        <taxon>Actinomycetes</taxon>
        <taxon>Micrococcales</taxon>
        <taxon>Promicromonosporaceae</taxon>
        <taxon>Isoptericola</taxon>
    </lineage>
</organism>
<proteinExistence type="predicted"/>
<reference evidence="2 3" key="1">
    <citation type="submission" date="2020-05" db="EMBL/GenBank/DDBJ databases">
        <title>Genome sequence of Isoptericola sp. JC619 isolated from Chilika lagoon, India.</title>
        <authorList>
            <person name="Kumar D."/>
            <person name="Appam K."/>
            <person name="Gandham S."/>
            <person name="Uppada J."/>
            <person name="Sasikala C."/>
            <person name="Venkata Ramana C."/>
        </authorList>
    </citation>
    <scope>NUCLEOTIDE SEQUENCE [LARGE SCALE GENOMIC DNA]</scope>
    <source>
        <strain evidence="2 3">JC619</strain>
    </source>
</reference>
<dbReference type="RefSeq" id="WP_171248148.1">
    <property type="nucleotide sequence ID" value="NZ_JABFAJ010000024.1"/>
</dbReference>
<dbReference type="Proteomes" id="UP000557204">
    <property type="component" value="Unassembled WGS sequence"/>
</dbReference>
<dbReference type="PANTHER" id="PTHR21310">
    <property type="entry name" value="AMINOGLYCOSIDE PHOSPHOTRANSFERASE-RELATED-RELATED"/>
    <property type="match status" value="1"/>
</dbReference>
<dbReference type="InterPro" id="IPR051678">
    <property type="entry name" value="AGP_Transferase"/>
</dbReference>
<comment type="caution">
    <text evidence="2">The sequence shown here is derived from an EMBL/GenBank/DDBJ whole genome shotgun (WGS) entry which is preliminary data.</text>
</comment>
<dbReference type="Gene3D" id="3.30.200.20">
    <property type="entry name" value="Phosphorylase Kinase, domain 1"/>
    <property type="match status" value="1"/>
</dbReference>
<feature type="domain" description="Aminoglycoside phosphotransferase" evidence="1">
    <location>
        <begin position="30"/>
        <end position="260"/>
    </location>
</feature>
<dbReference type="AlphaFoldDB" id="A0A849JZB3"/>
<name>A0A849JZB3_9MICO</name>
<evidence type="ECO:0000259" key="1">
    <source>
        <dbReference type="Pfam" id="PF01636"/>
    </source>
</evidence>
<accession>A0A849JZB3</accession>
<dbReference type="EMBL" id="JABFAJ010000024">
    <property type="protein sequence ID" value="NNU28626.1"/>
    <property type="molecule type" value="Genomic_DNA"/>
</dbReference>